<evidence type="ECO:0000259" key="8">
    <source>
        <dbReference type="Pfam" id="PF00675"/>
    </source>
</evidence>
<keyword evidence="3" id="KW-0378">Hydrolase</keyword>
<protein>
    <submittedName>
        <fullName evidence="10">Predicted Zn-dependent peptidase</fullName>
    </submittedName>
</protein>
<dbReference type="InterPro" id="IPR011249">
    <property type="entry name" value="Metalloenz_LuxS/M16"/>
</dbReference>
<evidence type="ECO:0000313" key="11">
    <source>
        <dbReference type="Proteomes" id="UP000198432"/>
    </source>
</evidence>
<dbReference type="AlphaFoldDB" id="A0A239GKF9"/>
<proteinExistence type="inferred from homology"/>
<dbReference type="PROSITE" id="PS51257">
    <property type="entry name" value="PROKAR_LIPOPROTEIN"/>
    <property type="match status" value="1"/>
</dbReference>
<evidence type="ECO:0000256" key="2">
    <source>
        <dbReference type="ARBA" id="ARBA00022670"/>
    </source>
</evidence>
<evidence type="ECO:0000313" key="10">
    <source>
        <dbReference type="EMBL" id="SNS69667.1"/>
    </source>
</evidence>
<accession>A0A239GKF9</accession>
<keyword evidence="2" id="KW-0645">Protease</keyword>
<feature type="domain" description="Peptidase M16 C-terminal" evidence="9">
    <location>
        <begin position="230"/>
        <end position="411"/>
    </location>
</feature>
<feature type="compositionally biased region" description="Basic and acidic residues" evidence="6">
    <location>
        <begin position="282"/>
        <end position="297"/>
    </location>
</feature>
<dbReference type="PANTHER" id="PTHR43690:SF17">
    <property type="entry name" value="PROTEIN YHJJ"/>
    <property type="match status" value="1"/>
</dbReference>
<dbReference type="InterPro" id="IPR011765">
    <property type="entry name" value="Pept_M16_N"/>
</dbReference>
<evidence type="ECO:0000259" key="9">
    <source>
        <dbReference type="Pfam" id="PF05193"/>
    </source>
</evidence>
<dbReference type="Pfam" id="PF05193">
    <property type="entry name" value="Peptidase_M16_C"/>
    <property type="match status" value="1"/>
</dbReference>
<comment type="similarity">
    <text evidence="1">Belongs to the peptidase M16 family.</text>
</comment>
<sequence length="487" mass="54975">MTIKRAHLYLLRHSSWSVVLGMVLAFTSCSPRATIPDTGKATAEAAPVSAPVTTEEEAEYEVPVEYYTLDNGLKVVLSPDETAPIATVAVYYNIGFRNEPKDRTGFAHLFEHMMFQGSENLGKMEFIELVQKNGGVLNGSTRFDFTNYFEIVPANKLETVLWAEADRMKGLKITQDNLTNQQGVVKNEVKVNVLNQPYGGFPWLDMPQYANKNWYNAHNFYGDLEDLDAATLEDVKSFFETYYSPNNAALVVVGDFEPEEAKEWIQEYFEDIPSSPVPPKPDLSEPRQEKEQRFTKDDKLATRPALAFAYHMPERNTPEYYAMGLLDQILLQGNDSRLYQALVQDRGYTGSVGGGINSDLGNMFNYNGPMLWMGSLVHDKNVSADSIVAVLDEEVQRLQEEGIDQELLDLALVKMRSSLYDQVSQMYGFGKADLLASFALFDDDPARINALEEEFKKVTPELLQKTIREYLRPTNRTVLVVNPQAQI</sequence>
<evidence type="ECO:0000256" key="4">
    <source>
        <dbReference type="ARBA" id="ARBA00022833"/>
    </source>
</evidence>
<keyword evidence="4" id="KW-0862">Zinc</keyword>
<dbReference type="RefSeq" id="WP_245842555.1">
    <property type="nucleotide sequence ID" value="NZ_FZOQ01000011.1"/>
</dbReference>
<name>A0A239GKF9_9BACT</name>
<dbReference type="PANTHER" id="PTHR43690">
    <property type="entry name" value="NARDILYSIN"/>
    <property type="match status" value="1"/>
</dbReference>
<evidence type="ECO:0000256" key="6">
    <source>
        <dbReference type="SAM" id="MobiDB-lite"/>
    </source>
</evidence>
<keyword evidence="5" id="KW-0482">Metalloprotease</keyword>
<feature type="signal peptide" evidence="7">
    <location>
        <begin position="1"/>
        <end position="33"/>
    </location>
</feature>
<organism evidence="10 11">
    <name type="scientific">Pontibacter ummariensis</name>
    <dbReference type="NCBI Taxonomy" id="1610492"/>
    <lineage>
        <taxon>Bacteria</taxon>
        <taxon>Pseudomonadati</taxon>
        <taxon>Bacteroidota</taxon>
        <taxon>Cytophagia</taxon>
        <taxon>Cytophagales</taxon>
        <taxon>Hymenobacteraceae</taxon>
        <taxon>Pontibacter</taxon>
    </lineage>
</organism>
<dbReference type="Proteomes" id="UP000198432">
    <property type="component" value="Unassembled WGS sequence"/>
</dbReference>
<reference evidence="11" key="1">
    <citation type="submission" date="2017-06" db="EMBL/GenBank/DDBJ databases">
        <authorList>
            <person name="Varghese N."/>
            <person name="Submissions S."/>
        </authorList>
    </citation>
    <scope>NUCLEOTIDE SEQUENCE [LARGE SCALE GENOMIC DNA]</scope>
    <source>
        <strain evidence="11">NKM1</strain>
    </source>
</reference>
<dbReference type="GO" id="GO:0008237">
    <property type="term" value="F:metallopeptidase activity"/>
    <property type="evidence" value="ECO:0007669"/>
    <property type="project" value="UniProtKB-KW"/>
</dbReference>
<gene>
    <name evidence="10" type="ORF">SAMN06296052_111112</name>
</gene>
<evidence type="ECO:0000256" key="3">
    <source>
        <dbReference type="ARBA" id="ARBA00022801"/>
    </source>
</evidence>
<dbReference type="InterPro" id="IPR007863">
    <property type="entry name" value="Peptidase_M16_C"/>
</dbReference>
<dbReference type="SUPFAM" id="SSF63411">
    <property type="entry name" value="LuxS/MPP-like metallohydrolase"/>
    <property type="match status" value="2"/>
</dbReference>
<dbReference type="Pfam" id="PF00675">
    <property type="entry name" value="Peptidase_M16"/>
    <property type="match status" value="1"/>
</dbReference>
<feature type="domain" description="Peptidase M16 N-terminal" evidence="8">
    <location>
        <begin position="75"/>
        <end position="193"/>
    </location>
</feature>
<feature type="chain" id="PRO_5012082661" evidence="7">
    <location>
        <begin position="34"/>
        <end position="487"/>
    </location>
</feature>
<evidence type="ECO:0000256" key="7">
    <source>
        <dbReference type="SAM" id="SignalP"/>
    </source>
</evidence>
<dbReference type="Gene3D" id="3.30.830.10">
    <property type="entry name" value="Metalloenzyme, LuxS/M16 peptidase-like"/>
    <property type="match status" value="2"/>
</dbReference>
<feature type="region of interest" description="Disordered" evidence="6">
    <location>
        <begin position="271"/>
        <end position="297"/>
    </location>
</feature>
<evidence type="ECO:0000256" key="5">
    <source>
        <dbReference type="ARBA" id="ARBA00023049"/>
    </source>
</evidence>
<keyword evidence="11" id="KW-1185">Reference proteome</keyword>
<dbReference type="InterPro" id="IPR050626">
    <property type="entry name" value="Peptidase_M16"/>
</dbReference>
<dbReference type="GO" id="GO:0006508">
    <property type="term" value="P:proteolysis"/>
    <property type="evidence" value="ECO:0007669"/>
    <property type="project" value="UniProtKB-KW"/>
</dbReference>
<evidence type="ECO:0000256" key="1">
    <source>
        <dbReference type="ARBA" id="ARBA00007261"/>
    </source>
</evidence>
<keyword evidence="7" id="KW-0732">Signal</keyword>
<dbReference type="GO" id="GO:0046872">
    <property type="term" value="F:metal ion binding"/>
    <property type="evidence" value="ECO:0007669"/>
    <property type="project" value="InterPro"/>
</dbReference>
<dbReference type="EMBL" id="FZOQ01000011">
    <property type="protein sequence ID" value="SNS69667.1"/>
    <property type="molecule type" value="Genomic_DNA"/>
</dbReference>